<dbReference type="Proteomes" id="UP000028411">
    <property type="component" value="Unassembled WGS sequence"/>
</dbReference>
<dbReference type="PATRIC" id="fig|46429.4.peg.2506"/>
<evidence type="ECO:0000313" key="2">
    <source>
        <dbReference type="Proteomes" id="UP000028411"/>
    </source>
</evidence>
<organism evidence="1 2">
    <name type="scientific">Sphingobium chlorophenolicum</name>
    <dbReference type="NCBI Taxonomy" id="46429"/>
    <lineage>
        <taxon>Bacteria</taxon>
        <taxon>Pseudomonadati</taxon>
        <taxon>Pseudomonadota</taxon>
        <taxon>Alphaproteobacteria</taxon>
        <taxon>Sphingomonadales</taxon>
        <taxon>Sphingomonadaceae</taxon>
        <taxon>Sphingobium</taxon>
    </lineage>
</organism>
<sequence>MTANPIATADQFAAEAEVRAMWDDPATKAARDHCAQLWRVGHGSDVPPQVEPLFDAAMDAWIGNYLFKAAARDPVRPRFVRNFMPAHSWNGAAVPDARMGGDNPDNCYRLAGIAHGGRYRISGRVVDVCPAHVSFTLVENWGTSMTVQTVELPGIDVAQDGSFTITIDDRPANGRRNHMTTNPRVKFLFVRDSMMDWERETPLALEIERIDATGAQPLSFEERLDEALRRAREDVPLYYWFFRLSAARAVNSMPQPMRTASVGGLVTQASSIGRLRLEDDQAAIIRFDPAGAAYNSLQLAMWWYRSVDAHLLQSGLSAAQAVRDGDGLVTTVVSACDPGVANWVQTDGLRDLLPMIRWQGLPEKQQGRGPIHWLDIVPLDRIAAHLPDGVARMDPQQRQAQLAARRAAWSRRTAI</sequence>
<dbReference type="OrthoDB" id="7796491at2"/>
<proteinExistence type="predicted"/>
<gene>
    <name evidence="1" type="ORF">BV95_02528</name>
</gene>
<reference evidence="1 2" key="1">
    <citation type="submission" date="2014-02" db="EMBL/GenBank/DDBJ databases">
        <title>Whole genome sequence of Sphingobium chlorophenolicum NBRC 16172.</title>
        <authorList>
            <person name="Gan H.M."/>
            <person name="Gan H.Y."/>
            <person name="Chew T.H."/>
            <person name="Savka M.A."/>
        </authorList>
    </citation>
    <scope>NUCLEOTIDE SEQUENCE [LARGE SCALE GENOMIC DNA]</scope>
    <source>
        <strain evidence="1 2">NBRC 16172</strain>
    </source>
</reference>
<accession>A0A081RDH1</accession>
<protein>
    <recommendedName>
        <fullName evidence="3">DUF1214 domain-containing protein</fullName>
    </recommendedName>
</protein>
<comment type="caution">
    <text evidence="1">The sequence shown here is derived from an EMBL/GenBank/DDBJ whole genome shotgun (WGS) entry which is preliminary data.</text>
</comment>
<dbReference type="AlphaFoldDB" id="A0A081RDH1"/>
<evidence type="ECO:0008006" key="3">
    <source>
        <dbReference type="Google" id="ProtNLM"/>
    </source>
</evidence>
<dbReference type="RefSeq" id="WP_037452172.1">
    <property type="nucleotide sequence ID" value="NZ_JFHR01000026.1"/>
</dbReference>
<evidence type="ECO:0000313" key="1">
    <source>
        <dbReference type="EMBL" id="KEQ53244.1"/>
    </source>
</evidence>
<name>A0A081RDH1_SPHCR</name>
<dbReference type="EMBL" id="JFHR01000026">
    <property type="protein sequence ID" value="KEQ53244.1"/>
    <property type="molecule type" value="Genomic_DNA"/>
</dbReference>
<dbReference type="eggNOG" id="COG5361">
    <property type="taxonomic scope" value="Bacteria"/>
</dbReference>